<proteinExistence type="predicted"/>
<keyword evidence="2" id="KW-1185">Reference proteome</keyword>
<protein>
    <submittedName>
        <fullName evidence="1">Uncharacterized protein</fullName>
    </submittedName>
</protein>
<name>A0A212ESK4_DANPL</name>
<accession>A0A212ESK4</accession>
<comment type="caution">
    <text evidence="1">The sequence shown here is derived from an EMBL/GenBank/DDBJ whole genome shotgun (WGS) entry which is preliminary data.</text>
</comment>
<sequence>MEDDGTFVTIIPNTIKAPNLKYNIFDKMLSNEMLSIKHHLFDKNSTYASSVYISLQDNVPTPTLELKQKWPIEKLLLKSKIESINVKSTEETDYDRKVVVFPPYSSITTTVDNQFHSERENIDYTKHKIIEVRSFSNKPVLHTKVPLVLRQKQICSCLKTNQDTTCSKHCTASEGCSRTKKVCTHTDEYKTCQSECTRTAFNNIMSITLYPYYPSYFLGVSTDPPNIYYHPNVINELKLPKHKHRHSNKPYDYQLEENEKDDKGENYYYEDTSKDYYSDPSVTEYKNKKCRKCKYKYNQNLLQTVDFNSGNLEVESKDRFIEEVVEDLKAYYSDAVIRDCYCSFSAFNLKIQYKFVMLFTGLIHVIM</sequence>
<reference evidence="1 2" key="1">
    <citation type="journal article" date="2011" name="Cell">
        <title>The monarch butterfly genome yields insights into long-distance migration.</title>
        <authorList>
            <person name="Zhan S."/>
            <person name="Merlin C."/>
            <person name="Boore J.L."/>
            <person name="Reppert S.M."/>
        </authorList>
    </citation>
    <scope>NUCLEOTIDE SEQUENCE [LARGE SCALE GENOMIC DNA]</scope>
    <source>
        <strain evidence="1">F-2</strain>
    </source>
</reference>
<gene>
    <name evidence="1" type="ORF">KGM_208968</name>
</gene>
<evidence type="ECO:0000313" key="2">
    <source>
        <dbReference type="Proteomes" id="UP000007151"/>
    </source>
</evidence>
<dbReference type="AlphaFoldDB" id="A0A212ESK4"/>
<dbReference type="InParanoid" id="A0A212ESK4"/>
<dbReference type="EMBL" id="AGBW02012778">
    <property type="protein sequence ID" value="OWR44470.1"/>
    <property type="molecule type" value="Genomic_DNA"/>
</dbReference>
<dbReference type="KEGG" id="dpl:KGM_208968"/>
<dbReference type="Proteomes" id="UP000007151">
    <property type="component" value="Unassembled WGS sequence"/>
</dbReference>
<evidence type="ECO:0000313" key="1">
    <source>
        <dbReference type="EMBL" id="OWR44470.1"/>
    </source>
</evidence>
<organism evidence="1 2">
    <name type="scientific">Danaus plexippus plexippus</name>
    <dbReference type="NCBI Taxonomy" id="278856"/>
    <lineage>
        <taxon>Eukaryota</taxon>
        <taxon>Metazoa</taxon>
        <taxon>Ecdysozoa</taxon>
        <taxon>Arthropoda</taxon>
        <taxon>Hexapoda</taxon>
        <taxon>Insecta</taxon>
        <taxon>Pterygota</taxon>
        <taxon>Neoptera</taxon>
        <taxon>Endopterygota</taxon>
        <taxon>Lepidoptera</taxon>
        <taxon>Glossata</taxon>
        <taxon>Ditrysia</taxon>
        <taxon>Papilionoidea</taxon>
        <taxon>Nymphalidae</taxon>
        <taxon>Danainae</taxon>
        <taxon>Danaini</taxon>
        <taxon>Danaina</taxon>
        <taxon>Danaus</taxon>
        <taxon>Danaus</taxon>
    </lineage>
</organism>